<protein>
    <submittedName>
        <fullName evidence="2">Uncharacterized protein</fullName>
    </submittedName>
</protein>
<feature type="region of interest" description="Disordered" evidence="1">
    <location>
        <begin position="37"/>
        <end position="68"/>
    </location>
</feature>
<organism evidence="2 3">
    <name type="scientific">Popillia japonica</name>
    <name type="common">Japanese beetle</name>
    <dbReference type="NCBI Taxonomy" id="7064"/>
    <lineage>
        <taxon>Eukaryota</taxon>
        <taxon>Metazoa</taxon>
        <taxon>Ecdysozoa</taxon>
        <taxon>Arthropoda</taxon>
        <taxon>Hexapoda</taxon>
        <taxon>Insecta</taxon>
        <taxon>Pterygota</taxon>
        <taxon>Neoptera</taxon>
        <taxon>Endopterygota</taxon>
        <taxon>Coleoptera</taxon>
        <taxon>Polyphaga</taxon>
        <taxon>Scarabaeiformia</taxon>
        <taxon>Scarabaeidae</taxon>
        <taxon>Rutelinae</taxon>
        <taxon>Popillia</taxon>
    </lineage>
</organism>
<keyword evidence="3" id="KW-1185">Reference proteome</keyword>
<gene>
    <name evidence="2" type="ORF">QE152_g18985</name>
</gene>
<dbReference type="EMBL" id="JASPKY010000175">
    <property type="protein sequence ID" value="KAK9727846.1"/>
    <property type="molecule type" value="Genomic_DNA"/>
</dbReference>
<comment type="caution">
    <text evidence="2">The sequence shown here is derived from an EMBL/GenBank/DDBJ whole genome shotgun (WGS) entry which is preliminary data.</text>
</comment>
<accession>A0AAW1L4Y1</accession>
<dbReference type="AlphaFoldDB" id="A0AAW1L4Y1"/>
<sequence length="143" mass="16576">MYVEKENLSNENPIGYKHHLLLPPMYVEKENLRGDELIPAGEPFSASEVEWLPPSGNESEDEDESPDEVIKNGMHLNDIKSNGQMSTVGEVAENIEVYSGKKRRSDPSYWRRSKKKVERHLARRQLHIPTWRCKCKDKISEEI</sequence>
<evidence type="ECO:0000313" key="3">
    <source>
        <dbReference type="Proteomes" id="UP001458880"/>
    </source>
</evidence>
<name>A0AAW1L4Y1_POPJA</name>
<evidence type="ECO:0000256" key="1">
    <source>
        <dbReference type="SAM" id="MobiDB-lite"/>
    </source>
</evidence>
<proteinExistence type="predicted"/>
<evidence type="ECO:0000313" key="2">
    <source>
        <dbReference type="EMBL" id="KAK9727846.1"/>
    </source>
</evidence>
<feature type="compositionally biased region" description="Acidic residues" evidence="1">
    <location>
        <begin position="58"/>
        <end position="67"/>
    </location>
</feature>
<dbReference type="Proteomes" id="UP001458880">
    <property type="component" value="Unassembled WGS sequence"/>
</dbReference>
<reference evidence="2 3" key="1">
    <citation type="journal article" date="2024" name="BMC Genomics">
        <title>De novo assembly and annotation of Popillia japonica's genome with initial clues to its potential as an invasive pest.</title>
        <authorList>
            <person name="Cucini C."/>
            <person name="Boschi S."/>
            <person name="Funari R."/>
            <person name="Cardaioli E."/>
            <person name="Iannotti N."/>
            <person name="Marturano G."/>
            <person name="Paoli F."/>
            <person name="Bruttini M."/>
            <person name="Carapelli A."/>
            <person name="Frati F."/>
            <person name="Nardi F."/>
        </authorList>
    </citation>
    <scope>NUCLEOTIDE SEQUENCE [LARGE SCALE GENOMIC DNA]</scope>
    <source>
        <strain evidence="2">DMR45628</strain>
    </source>
</reference>